<dbReference type="GO" id="GO:0003676">
    <property type="term" value="F:nucleic acid binding"/>
    <property type="evidence" value="ECO:0007669"/>
    <property type="project" value="InterPro"/>
</dbReference>
<dbReference type="InterPro" id="IPR029063">
    <property type="entry name" value="SAM-dependent_MTases_sf"/>
</dbReference>
<dbReference type="GO" id="GO:0032259">
    <property type="term" value="P:methylation"/>
    <property type="evidence" value="ECO:0007669"/>
    <property type="project" value="UniProtKB-KW"/>
</dbReference>
<sequence length="522" mass="60784">FDFVIGNPPYISYNECSKQEVLVVKSIQEKRVQMSNIYGMNLNTVPGRIKAYAPKPNLYAFFIALGLALLKDGGRLCYIIPQTIMTAGDLDVIRYHLSKFTTIEKIIVFSGKMFIGRGIKRDKPVATSSLIFVIKRQMPSLAHQVETVYYKDADDDIEICLKNILEDKKISKKKILQSSLLQNLANWNFIKHNKKTSELLEVYKKCESFDIYRMPYYSEKLFNSIFYFDKGLVFPKNKIKDEPDSSKESFNLIKAEKDKYKLLLDNRIIEESNIRLPKGSQGLDVYKKIHKIIWSYANSDKFYYSDKKIMINFNWVLISSDNKQEIIYILSLLNSKISRSVFNALLKSENEKDVLIGIKTIKEFVRVPKITEDNQFIKDEIIKRTEEMLALEEVKLTDLVDFSGVMMQKFDDLVVEGGDLVLMKDKKKFLCKIKKDKNLVKQTIADKFNDNKLKLKDKEIILSDLKEMSVIDFDKQKELKNYIDDLVFALYFNARIDEIGLDKAEKIKKKCAENKFYAIMKK</sequence>
<feature type="domain" description="Type II methyltransferase M.TaqI-like" evidence="6">
    <location>
        <begin position="1"/>
        <end position="112"/>
    </location>
</feature>
<name>A0A0G0KEF3_9BACT</name>
<dbReference type="Pfam" id="PF07669">
    <property type="entry name" value="Eco57I"/>
    <property type="match status" value="1"/>
</dbReference>
<reference evidence="7 8" key="1">
    <citation type="journal article" date="2015" name="Nature">
        <title>rRNA introns, odd ribosomes, and small enigmatic genomes across a large radiation of phyla.</title>
        <authorList>
            <person name="Brown C.T."/>
            <person name="Hug L.A."/>
            <person name="Thomas B.C."/>
            <person name="Sharon I."/>
            <person name="Castelle C.J."/>
            <person name="Singh A."/>
            <person name="Wilkins M.J."/>
            <person name="Williams K.H."/>
            <person name="Banfield J.F."/>
        </authorList>
    </citation>
    <scope>NUCLEOTIDE SEQUENCE [LARGE SCALE GENOMIC DNA]</scope>
</reference>
<dbReference type="GO" id="GO:0006304">
    <property type="term" value="P:DNA modification"/>
    <property type="evidence" value="ECO:0007669"/>
    <property type="project" value="InterPro"/>
</dbReference>
<comment type="catalytic activity">
    <reaction evidence="5">
        <text>a 2'-deoxyadenosine in DNA + S-adenosyl-L-methionine = an N(6)-methyl-2'-deoxyadenosine in DNA + S-adenosyl-L-homocysteine + H(+)</text>
        <dbReference type="Rhea" id="RHEA:15197"/>
        <dbReference type="Rhea" id="RHEA-COMP:12418"/>
        <dbReference type="Rhea" id="RHEA-COMP:12419"/>
        <dbReference type="ChEBI" id="CHEBI:15378"/>
        <dbReference type="ChEBI" id="CHEBI:57856"/>
        <dbReference type="ChEBI" id="CHEBI:59789"/>
        <dbReference type="ChEBI" id="CHEBI:90615"/>
        <dbReference type="ChEBI" id="CHEBI:90616"/>
        <dbReference type="EC" id="2.1.1.72"/>
    </reaction>
</comment>
<dbReference type="GO" id="GO:0009007">
    <property type="term" value="F:site-specific DNA-methyltransferase (adenine-specific) activity"/>
    <property type="evidence" value="ECO:0007669"/>
    <property type="project" value="UniProtKB-EC"/>
</dbReference>
<dbReference type="AlphaFoldDB" id="A0A0G0KEF3"/>
<dbReference type="Proteomes" id="UP000034324">
    <property type="component" value="Unassembled WGS sequence"/>
</dbReference>
<dbReference type="InterPro" id="IPR002052">
    <property type="entry name" value="DNA_methylase_N6_adenine_CS"/>
</dbReference>
<keyword evidence="2" id="KW-0489">Methyltransferase</keyword>
<dbReference type="EC" id="2.1.1.72" evidence="1"/>
<organism evidence="7 8">
    <name type="scientific">Candidatus Daviesbacteria bacterium GW2011_GWF2_38_6</name>
    <dbReference type="NCBI Taxonomy" id="1618432"/>
    <lineage>
        <taxon>Bacteria</taxon>
        <taxon>Candidatus Daviesiibacteriota</taxon>
    </lineage>
</organism>
<evidence type="ECO:0000313" key="8">
    <source>
        <dbReference type="Proteomes" id="UP000034324"/>
    </source>
</evidence>
<dbReference type="PANTHER" id="PTHR33841">
    <property type="entry name" value="DNA METHYLTRANSFERASE YEEA-RELATED"/>
    <property type="match status" value="1"/>
</dbReference>
<evidence type="ECO:0000256" key="5">
    <source>
        <dbReference type="ARBA" id="ARBA00047942"/>
    </source>
</evidence>
<keyword evidence="3" id="KW-0808">Transferase</keyword>
<protein>
    <recommendedName>
        <fullName evidence="1">site-specific DNA-methyltransferase (adenine-specific)</fullName>
        <ecNumber evidence="1">2.1.1.72</ecNumber>
    </recommendedName>
</protein>
<accession>A0A0G0KEF3</accession>
<comment type="caution">
    <text evidence="7">The sequence shown here is derived from an EMBL/GenBank/DDBJ whole genome shotgun (WGS) entry which is preliminary data.</text>
</comment>
<evidence type="ECO:0000256" key="4">
    <source>
        <dbReference type="ARBA" id="ARBA00022691"/>
    </source>
</evidence>
<dbReference type="InterPro" id="IPR011639">
    <property type="entry name" value="MethylTrfase_TaqI-like_dom"/>
</dbReference>
<gene>
    <name evidence="7" type="ORF">US99_C0046G0012</name>
</gene>
<evidence type="ECO:0000313" key="7">
    <source>
        <dbReference type="EMBL" id="KKQ77187.1"/>
    </source>
</evidence>
<dbReference type="SUPFAM" id="SSF53335">
    <property type="entry name" value="S-adenosyl-L-methionine-dependent methyltransferases"/>
    <property type="match status" value="1"/>
</dbReference>
<dbReference type="Gene3D" id="3.40.50.150">
    <property type="entry name" value="Vaccinia Virus protein VP39"/>
    <property type="match status" value="1"/>
</dbReference>
<proteinExistence type="predicted"/>
<keyword evidence="4" id="KW-0949">S-adenosyl-L-methionine</keyword>
<dbReference type="InterPro" id="IPR050953">
    <property type="entry name" value="N4_N6_ade-DNA_methylase"/>
</dbReference>
<evidence type="ECO:0000259" key="6">
    <source>
        <dbReference type="Pfam" id="PF07669"/>
    </source>
</evidence>
<dbReference type="PROSITE" id="PS00092">
    <property type="entry name" value="N6_MTASE"/>
    <property type="match status" value="1"/>
</dbReference>
<dbReference type="EMBL" id="LBVC01000046">
    <property type="protein sequence ID" value="KKQ77187.1"/>
    <property type="molecule type" value="Genomic_DNA"/>
</dbReference>
<dbReference type="PANTHER" id="PTHR33841:SF1">
    <property type="entry name" value="DNA METHYLTRANSFERASE A"/>
    <property type="match status" value="1"/>
</dbReference>
<feature type="non-terminal residue" evidence="7">
    <location>
        <position position="1"/>
    </location>
</feature>
<evidence type="ECO:0000256" key="3">
    <source>
        <dbReference type="ARBA" id="ARBA00022679"/>
    </source>
</evidence>
<evidence type="ECO:0000256" key="1">
    <source>
        <dbReference type="ARBA" id="ARBA00011900"/>
    </source>
</evidence>
<dbReference type="PRINTS" id="PR00507">
    <property type="entry name" value="N12N6MTFRASE"/>
</dbReference>
<evidence type="ECO:0000256" key="2">
    <source>
        <dbReference type="ARBA" id="ARBA00022603"/>
    </source>
</evidence>